<evidence type="ECO:0000313" key="3">
    <source>
        <dbReference type="Proteomes" id="UP001201262"/>
    </source>
</evidence>
<dbReference type="InterPro" id="IPR006076">
    <property type="entry name" value="FAD-dep_OxRdtase"/>
</dbReference>
<feature type="domain" description="FAD dependent oxidoreductase" evidence="1">
    <location>
        <begin position="39"/>
        <end position="424"/>
    </location>
</feature>
<dbReference type="GO" id="GO:0005737">
    <property type="term" value="C:cytoplasm"/>
    <property type="evidence" value="ECO:0007669"/>
    <property type="project" value="TreeGrafter"/>
</dbReference>
<dbReference type="SUPFAM" id="SSF51905">
    <property type="entry name" value="FAD/NAD(P)-binding domain"/>
    <property type="match status" value="1"/>
</dbReference>
<keyword evidence="3" id="KW-1185">Reference proteome</keyword>
<dbReference type="Pfam" id="PF01266">
    <property type="entry name" value="DAO"/>
    <property type="match status" value="1"/>
</dbReference>
<dbReference type="Gene3D" id="3.50.50.60">
    <property type="entry name" value="FAD/NAD(P)-binding domain"/>
    <property type="match status" value="1"/>
</dbReference>
<dbReference type="Proteomes" id="UP001201262">
    <property type="component" value="Unassembled WGS sequence"/>
</dbReference>
<evidence type="ECO:0000259" key="1">
    <source>
        <dbReference type="Pfam" id="PF01266"/>
    </source>
</evidence>
<sequence>MSTQTPFLPVENPTLPFWLTDRSALDEHRSTPDLPDESDIVIIGGGYAGVSLAYHLLTSPSYGKTRPSITILEARTICSGATGRNGGHLRPDIYGLIPLNIQRHGLEGATELAEFELSHVKAIKDVIEKEQIDCDLIMTRNMNVYLDEDRGNRVRKVIEDLKARGCQFLDDISFLPERNIESTSGVKGAKVAFSYTSGTIWPYKFILGLLSKVLEYGCDKVNIQTNTPVDSVTNYEPDSHLVHTPRGTIKAKKVVYTTNAYTFGLLPEYERAIYPARGLAVHIDVPEGQTPPHLSYSYALRPHPQEGVDYFVVRPDGSIIVGGAHQTHKHPDPENNEQWFRNIDDSTLIESTKNYFDGYMQKYFRGWENSGAYVKEIWTGIMGYSFDSAPHVGEIPSRPGQYICAGFTGHGMPVIYLSSKGVADIILEGKKFEEVHVPRGFKATAERLEAAANDTLGGDIFRKF</sequence>
<dbReference type="PANTHER" id="PTHR13847">
    <property type="entry name" value="SARCOSINE DEHYDROGENASE-RELATED"/>
    <property type="match status" value="1"/>
</dbReference>
<dbReference type="Gene3D" id="3.30.9.10">
    <property type="entry name" value="D-Amino Acid Oxidase, subunit A, domain 2"/>
    <property type="match status" value="1"/>
</dbReference>
<accession>A0AAD4PS67</accession>
<organism evidence="2 3">
    <name type="scientific">Talaromyces proteolyticus</name>
    <dbReference type="NCBI Taxonomy" id="1131652"/>
    <lineage>
        <taxon>Eukaryota</taxon>
        <taxon>Fungi</taxon>
        <taxon>Dikarya</taxon>
        <taxon>Ascomycota</taxon>
        <taxon>Pezizomycotina</taxon>
        <taxon>Eurotiomycetes</taxon>
        <taxon>Eurotiomycetidae</taxon>
        <taxon>Eurotiales</taxon>
        <taxon>Trichocomaceae</taxon>
        <taxon>Talaromyces</taxon>
        <taxon>Talaromyces sect. Bacilispori</taxon>
    </lineage>
</organism>
<dbReference type="GeneID" id="70242465"/>
<evidence type="ECO:0000313" key="2">
    <source>
        <dbReference type="EMBL" id="KAH8690577.1"/>
    </source>
</evidence>
<protein>
    <submittedName>
        <fullName evidence="2">FAD dependent oxidoreductase superfamily</fullName>
    </submittedName>
</protein>
<dbReference type="PANTHER" id="PTHR13847:SF279">
    <property type="entry name" value="FAD DEPENDENT OXIDOREDUCTASE DOMAIN-CONTAINING PROTEIN-RELATED"/>
    <property type="match status" value="1"/>
</dbReference>
<dbReference type="EMBL" id="JAJTJA010000013">
    <property type="protein sequence ID" value="KAH8690577.1"/>
    <property type="molecule type" value="Genomic_DNA"/>
</dbReference>
<dbReference type="InterPro" id="IPR036188">
    <property type="entry name" value="FAD/NAD-bd_sf"/>
</dbReference>
<proteinExistence type="predicted"/>
<reference evidence="2" key="1">
    <citation type="submission" date="2021-12" db="EMBL/GenBank/DDBJ databases">
        <title>Convergent genome expansion in fungi linked to evolution of root-endophyte symbiosis.</title>
        <authorList>
            <consortium name="DOE Joint Genome Institute"/>
            <person name="Ke Y.-H."/>
            <person name="Bonito G."/>
            <person name="Liao H.-L."/>
            <person name="Looney B."/>
            <person name="Rojas-Flechas A."/>
            <person name="Nash J."/>
            <person name="Hameed K."/>
            <person name="Schadt C."/>
            <person name="Martin F."/>
            <person name="Crous P.W."/>
            <person name="Miettinen O."/>
            <person name="Magnuson J.K."/>
            <person name="Labbe J."/>
            <person name="Jacobson D."/>
            <person name="Doktycz M.J."/>
            <person name="Veneault-Fourrey C."/>
            <person name="Kuo A."/>
            <person name="Mondo S."/>
            <person name="Calhoun S."/>
            <person name="Riley R."/>
            <person name="Ohm R."/>
            <person name="LaButti K."/>
            <person name="Andreopoulos B."/>
            <person name="Pangilinan J."/>
            <person name="Nolan M."/>
            <person name="Tritt A."/>
            <person name="Clum A."/>
            <person name="Lipzen A."/>
            <person name="Daum C."/>
            <person name="Barry K."/>
            <person name="Grigoriev I.V."/>
            <person name="Vilgalys R."/>
        </authorList>
    </citation>
    <scope>NUCLEOTIDE SEQUENCE</scope>
    <source>
        <strain evidence="2">PMI_201</strain>
    </source>
</reference>
<name>A0AAD4PS67_9EURO</name>
<comment type="caution">
    <text evidence="2">The sequence shown here is derived from an EMBL/GenBank/DDBJ whole genome shotgun (WGS) entry which is preliminary data.</text>
</comment>
<gene>
    <name evidence="2" type="ORF">BGW36DRAFT_306736</name>
</gene>
<dbReference type="AlphaFoldDB" id="A0AAD4PS67"/>
<dbReference type="RefSeq" id="XP_046066773.1">
    <property type="nucleotide sequence ID" value="XM_046212178.1"/>
</dbReference>